<sequence length="58" mass="6538">MFAYVALTITALVSIFRITHDRAGSKFWWSALTIVLPFIGAAAWFLFGAPPLRRRAKL</sequence>
<evidence type="ECO:0000256" key="3">
    <source>
        <dbReference type="ARBA" id="ARBA00022692"/>
    </source>
</evidence>
<evidence type="ECO:0000256" key="5">
    <source>
        <dbReference type="ARBA" id="ARBA00023136"/>
    </source>
</evidence>
<evidence type="ECO:0000256" key="1">
    <source>
        <dbReference type="ARBA" id="ARBA00004651"/>
    </source>
</evidence>
<keyword evidence="3 6" id="KW-0812">Transmembrane</keyword>
<name>A0AAE4ZGI7_RHOHA</name>
<proteinExistence type="predicted"/>
<dbReference type="Pfam" id="PF13396">
    <property type="entry name" value="PLDc_N"/>
    <property type="match status" value="1"/>
</dbReference>
<comment type="caution">
    <text evidence="8">The sequence shown here is derived from an EMBL/GenBank/DDBJ whole genome shotgun (WGS) entry which is preliminary data.</text>
</comment>
<dbReference type="InterPro" id="IPR027379">
    <property type="entry name" value="CLS_N"/>
</dbReference>
<evidence type="ECO:0000259" key="7">
    <source>
        <dbReference type="Pfam" id="PF13396"/>
    </source>
</evidence>
<feature type="domain" description="Cardiolipin synthase N-terminal" evidence="7">
    <location>
        <begin position="6"/>
        <end position="48"/>
    </location>
</feature>
<protein>
    <recommendedName>
        <fullName evidence="7">Cardiolipin synthase N-terminal domain-containing protein</fullName>
    </recommendedName>
</protein>
<dbReference type="AlphaFoldDB" id="A0AAE4ZGI7"/>
<feature type="transmembrane region" description="Helical" evidence="6">
    <location>
        <begin position="27"/>
        <end position="47"/>
    </location>
</feature>
<evidence type="ECO:0000256" key="4">
    <source>
        <dbReference type="ARBA" id="ARBA00022989"/>
    </source>
</evidence>
<evidence type="ECO:0000313" key="8">
    <source>
        <dbReference type="EMBL" id="NKS26746.1"/>
    </source>
</evidence>
<dbReference type="EMBL" id="WUYZ01000002">
    <property type="protein sequence ID" value="NKS26746.1"/>
    <property type="molecule type" value="Genomic_DNA"/>
</dbReference>
<keyword evidence="2" id="KW-1003">Cell membrane</keyword>
<keyword evidence="5 6" id="KW-0472">Membrane</keyword>
<keyword evidence="4 6" id="KW-1133">Transmembrane helix</keyword>
<dbReference type="Proteomes" id="UP000605618">
    <property type="component" value="Unassembled WGS sequence"/>
</dbReference>
<evidence type="ECO:0000256" key="2">
    <source>
        <dbReference type="ARBA" id="ARBA00022475"/>
    </source>
</evidence>
<organism evidence="8 9">
    <name type="scientific">Rhodococcus hoagii</name>
    <name type="common">Corynebacterium equii</name>
    <dbReference type="NCBI Taxonomy" id="43767"/>
    <lineage>
        <taxon>Bacteria</taxon>
        <taxon>Bacillati</taxon>
        <taxon>Actinomycetota</taxon>
        <taxon>Actinomycetes</taxon>
        <taxon>Mycobacteriales</taxon>
        <taxon>Nocardiaceae</taxon>
        <taxon>Prescottella</taxon>
    </lineage>
</organism>
<evidence type="ECO:0000256" key="6">
    <source>
        <dbReference type="SAM" id="Phobius"/>
    </source>
</evidence>
<reference evidence="8" key="1">
    <citation type="journal article" date="2020" name="Environ. Microbiol.">
        <title>The novel and transferable erm(51) gene confers Macrolides, Lincosamides, and Streptogramins B (MLSB) resistance to clonal Rhodococcus equi in the environment.</title>
        <authorList>
            <person name="Huber L."/>
            <person name="Giguere S."/>
            <person name="Slovis N.M."/>
            <person name="Alvarez-Narvaez S."/>
            <person name="Hart K.A."/>
            <person name="Greiter M."/>
            <person name="Morris E.R.A."/>
            <person name="Cohen N.D."/>
        </authorList>
    </citation>
    <scope>NUCLEOTIDE SEQUENCE</scope>
    <source>
        <strain evidence="8">Lh_141_1</strain>
    </source>
</reference>
<dbReference type="GO" id="GO:0005886">
    <property type="term" value="C:plasma membrane"/>
    <property type="evidence" value="ECO:0007669"/>
    <property type="project" value="UniProtKB-SubCell"/>
</dbReference>
<accession>A0AAE4ZGI7</accession>
<comment type="subcellular location">
    <subcellularLocation>
        <location evidence="1">Cell membrane</location>
        <topology evidence="1">Multi-pass membrane protein</topology>
    </subcellularLocation>
</comment>
<gene>
    <name evidence="8" type="ORF">GS505_13150</name>
</gene>
<evidence type="ECO:0000313" key="9">
    <source>
        <dbReference type="Proteomes" id="UP000605618"/>
    </source>
</evidence>